<dbReference type="RefSeq" id="WP_129207356.1">
    <property type="nucleotide sequence ID" value="NZ_BMGU01000001.1"/>
</dbReference>
<sequence length="207" mass="22751">MIRSCDLVLSCFLMGLTLNVSAQQSAPAASAPPPPVGTLAGHPDWPAAKNPGDVDTVDHLLATLYDVVSGPAGQRDWDRFRALFLPDGRIVSLVPESAAMKDRPARKGDAIFLTPDMFAQQNDSYFKTNGFFERSIANRVEEFGNLIEVWSTSEIRDAKDDVQPSSRGIDSFQIVHAHGRFWIASLLFDHERPGLTLPAKYLKTPGQ</sequence>
<dbReference type="AlphaFoldDB" id="A0A4Q1SJG6"/>
<protein>
    <recommendedName>
        <fullName evidence="5">SnoaL-like domain-containing protein</fullName>
    </recommendedName>
</protein>
<feature type="region of interest" description="Disordered" evidence="1">
    <location>
        <begin position="26"/>
        <end position="47"/>
    </location>
</feature>
<dbReference type="EMBL" id="SDMK01000001">
    <property type="protein sequence ID" value="RXS97577.1"/>
    <property type="molecule type" value="Genomic_DNA"/>
</dbReference>
<proteinExistence type="predicted"/>
<evidence type="ECO:0008006" key="5">
    <source>
        <dbReference type="Google" id="ProtNLM"/>
    </source>
</evidence>
<comment type="caution">
    <text evidence="3">The sequence shown here is derived from an EMBL/GenBank/DDBJ whole genome shotgun (WGS) entry which is preliminary data.</text>
</comment>
<evidence type="ECO:0000313" key="3">
    <source>
        <dbReference type="EMBL" id="RXS97577.1"/>
    </source>
</evidence>
<keyword evidence="4" id="KW-1185">Reference proteome</keyword>
<organism evidence="3 4">
    <name type="scientific">Silvibacterium dinghuense</name>
    <dbReference type="NCBI Taxonomy" id="1560006"/>
    <lineage>
        <taxon>Bacteria</taxon>
        <taxon>Pseudomonadati</taxon>
        <taxon>Acidobacteriota</taxon>
        <taxon>Terriglobia</taxon>
        <taxon>Terriglobales</taxon>
        <taxon>Acidobacteriaceae</taxon>
        <taxon>Silvibacterium</taxon>
    </lineage>
</organism>
<evidence type="ECO:0000313" key="4">
    <source>
        <dbReference type="Proteomes" id="UP000290253"/>
    </source>
</evidence>
<keyword evidence="2" id="KW-0732">Signal</keyword>
<dbReference type="OrthoDB" id="8754772at2"/>
<accession>A0A4Q1SJG6</accession>
<evidence type="ECO:0000256" key="1">
    <source>
        <dbReference type="SAM" id="MobiDB-lite"/>
    </source>
</evidence>
<gene>
    <name evidence="3" type="ORF">ESZ00_06740</name>
</gene>
<reference evidence="3 4" key="1">
    <citation type="journal article" date="2016" name="Int. J. Syst. Evol. Microbiol.">
        <title>Acidipila dinghuensis sp. nov., an acidobacterium isolated from forest soil.</title>
        <authorList>
            <person name="Jiang Y.W."/>
            <person name="Wang J."/>
            <person name="Chen M.H."/>
            <person name="Lv Y.Y."/>
            <person name="Qiu L.H."/>
        </authorList>
    </citation>
    <scope>NUCLEOTIDE SEQUENCE [LARGE SCALE GENOMIC DNA]</scope>
    <source>
        <strain evidence="3 4">DHOF10</strain>
    </source>
</reference>
<name>A0A4Q1SJG6_9BACT</name>
<evidence type="ECO:0000256" key="2">
    <source>
        <dbReference type="SAM" id="SignalP"/>
    </source>
</evidence>
<feature type="chain" id="PRO_5020566639" description="SnoaL-like domain-containing protein" evidence="2">
    <location>
        <begin position="23"/>
        <end position="207"/>
    </location>
</feature>
<dbReference type="Proteomes" id="UP000290253">
    <property type="component" value="Unassembled WGS sequence"/>
</dbReference>
<feature type="signal peptide" evidence="2">
    <location>
        <begin position="1"/>
        <end position="22"/>
    </location>
</feature>